<keyword evidence="2" id="KW-1185">Reference proteome</keyword>
<feature type="non-terminal residue" evidence="1">
    <location>
        <position position="1"/>
    </location>
</feature>
<proteinExistence type="predicted"/>
<sequence length="96" mass="10663">MGATNDKTTRRVKVEDGLLIEVLFRNDRLDNMLFKVSSNLVIAHSLIMLGGNEDSVNTNWNHGTIVIVVLNSYLCLPIWPQPSTGTILPNLREAST</sequence>
<accession>A0A371I942</accession>
<dbReference type="OrthoDB" id="1726583at2759"/>
<name>A0A371I942_MUCPR</name>
<reference evidence="1" key="1">
    <citation type="submission" date="2018-05" db="EMBL/GenBank/DDBJ databases">
        <title>Draft genome of Mucuna pruriens seed.</title>
        <authorList>
            <person name="Nnadi N.E."/>
            <person name="Vos R."/>
            <person name="Hasami M.H."/>
            <person name="Devisetty U.K."/>
            <person name="Aguiy J.C."/>
        </authorList>
    </citation>
    <scope>NUCLEOTIDE SEQUENCE [LARGE SCALE GENOMIC DNA]</scope>
    <source>
        <strain evidence="1">JCA_2017</strain>
    </source>
</reference>
<dbReference type="STRING" id="157652.A0A371I942"/>
<gene>
    <name evidence="1" type="ORF">CR513_03857</name>
</gene>
<dbReference type="AlphaFoldDB" id="A0A371I942"/>
<evidence type="ECO:0000313" key="1">
    <source>
        <dbReference type="EMBL" id="RDY11474.1"/>
    </source>
</evidence>
<evidence type="ECO:0000313" key="2">
    <source>
        <dbReference type="Proteomes" id="UP000257109"/>
    </source>
</evidence>
<dbReference type="EMBL" id="QJKJ01000635">
    <property type="protein sequence ID" value="RDY11474.1"/>
    <property type="molecule type" value="Genomic_DNA"/>
</dbReference>
<comment type="caution">
    <text evidence="1">The sequence shown here is derived from an EMBL/GenBank/DDBJ whole genome shotgun (WGS) entry which is preliminary data.</text>
</comment>
<dbReference type="Proteomes" id="UP000257109">
    <property type="component" value="Unassembled WGS sequence"/>
</dbReference>
<organism evidence="1 2">
    <name type="scientific">Mucuna pruriens</name>
    <name type="common">Velvet bean</name>
    <name type="synonym">Dolichos pruriens</name>
    <dbReference type="NCBI Taxonomy" id="157652"/>
    <lineage>
        <taxon>Eukaryota</taxon>
        <taxon>Viridiplantae</taxon>
        <taxon>Streptophyta</taxon>
        <taxon>Embryophyta</taxon>
        <taxon>Tracheophyta</taxon>
        <taxon>Spermatophyta</taxon>
        <taxon>Magnoliopsida</taxon>
        <taxon>eudicotyledons</taxon>
        <taxon>Gunneridae</taxon>
        <taxon>Pentapetalae</taxon>
        <taxon>rosids</taxon>
        <taxon>fabids</taxon>
        <taxon>Fabales</taxon>
        <taxon>Fabaceae</taxon>
        <taxon>Papilionoideae</taxon>
        <taxon>50 kb inversion clade</taxon>
        <taxon>NPAAA clade</taxon>
        <taxon>indigoferoid/millettioid clade</taxon>
        <taxon>Phaseoleae</taxon>
        <taxon>Mucuna</taxon>
    </lineage>
</organism>
<protein>
    <submittedName>
        <fullName evidence="1">Uncharacterized protein</fullName>
    </submittedName>
</protein>